<proteinExistence type="predicted"/>
<comment type="caution">
    <text evidence="2">The sequence shown here is derived from an EMBL/GenBank/DDBJ whole genome shotgun (WGS) entry which is preliminary data.</text>
</comment>
<feature type="compositionally biased region" description="Polar residues" evidence="1">
    <location>
        <begin position="60"/>
        <end position="72"/>
    </location>
</feature>
<reference evidence="2" key="1">
    <citation type="submission" date="2021-10" db="EMBL/GenBank/DDBJ databases">
        <title>Melipona bicolor Genome sequencing and assembly.</title>
        <authorList>
            <person name="Araujo N.S."/>
            <person name="Arias M.C."/>
        </authorList>
    </citation>
    <scope>NUCLEOTIDE SEQUENCE</scope>
    <source>
        <strain evidence="2">USP_2M_L1-L4_2017</strain>
        <tissue evidence="2">Whole body</tissue>
    </source>
</reference>
<protein>
    <submittedName>
        <fullName evidence="2">Uncharacterized protein</fullName>
    </submittedName>
</protein>
<keyword evidence="3" id="KW-1185">Reference proteome</keyword>
<dbReference type="AlphaFoldDB" id="A0AA40FN39"/>
<dbReference type="Proteomes" id="UP001177670">
    <property type="component" value="Unassembled WGS sequence"/>
</dbReference>
<sequence>MLAGVGDRSYRTGSDTEGAATTDNPTTPFPTPPPTLTPNHRQASPFPLESTNSRRHHYNGSISSERSRNGNGETVYAAPSKKTSTGGGTLGRRTRRGHTSALSSSSTASDRSETVFPDEHTRMHLTNGKLKASPSKTLQTVEKLEQHANGGYQSVDSRKQSEEKDEEGAWGWGRRNEKLEGLGQAKGWREEVVAGRGGFSAGFLGAPRNAVLALPRR</sequence>
<accession>A0AA40FN39</accession>
<feature type="compositionally biased region" description="Low complexity" evidence="1">
    <location>
        <begin position="99"/>
        <end position="109"/>
    </location>
</feature>
<organism evidence="2 3">
    <name type="scientific">Melipona bicolor</name>
    <dbReference type="NCBI Taxonomy" id="60889"/>
    <lineage>
        <taxon>Eukaryota</taxon>
        <taxon>Metazoa</taxon>
        <taxon>Ecdysozoa</taxon>
        <taxon>Arthropoda</taxon>
        <taxon>Hexapoda</taxon>
        <taxon>Insecta</taxon>
        <taxon>Pterygota</taxon>
        <taxon>Neoptera</taxon>
        <taxon>Endopterygota</taxon>
        <taxon>Hymenoptera</taxon>
        <taxon>Apocrita</taxon>
        <taxon>Aculeata</taxon>
        <taxon>Apoidea</taxon>
        <taxon>Anthophila</taxon>
        <taxon>Apidae</taxon>
        <taxon>Melipona</taxon>
    </lineage>
</organism>
<feature type="region of interest" description="Disordered" evidence="1">
    <location>
        <begin position="1"/>
        <end position="172"/>
    </location>
</feature>
<dbReference type="EMBL" id="JAHYIQ010000025">
    <property type="protein sequence ID" value="KAK1121712.1"/>
    <property type="molecule type" value="Genomic_DNA"/>
</dbReference>
<feature type="compositionally biased region" description="Pro residues" evidence="1">
    <location>
        <begin position="27"/>
        <end position="36"/>
    </location>
</feature>
<evidence type="ECO:0000256" key="1">
    <source>
        <dbReference type="SAM" id="MobiDB-lite"/>
    </source>
</evidence>
<gene>
    <name evidence="2" type="ORF">K0M31_010023</name>
</gene>
<name>A0AA40FN39_9HYME</name>
<feature type="compositionally biased region" description="Basic and acidic residues" evidence="1">
    <location>
        <begin position="110"/>
        <end position="122"/>
    </location>
</feature>
<evidence type="ECO:0000313" key="2">
    <source>
        <dbReference type="EMBL" id="KAK1121712.1"/>
    </source>
</evidence>
<evidence type="ECO:0000313" key="3">
    <source>
        <dbReference type="Proteomes" id="UP001177670"/>
    </source>
</evidence>